<dbReference type="GO" id="GO:0004523">
    <property type="term" value="F:RNA-DNA hybrid ribonuclease activity"/>
    <property type="evidence" value="ECO:0007669"/>
    <property type="project" value="InterPro"/>
</dbReference>
<sequence>MPKGFDKNIGRKQLLGLGWVKVDVDGSVARQISKVAIGEVMRGSSGGWLVGLKMTIGLIGILQVEVKAILKGIELAWNRGFRQVELESDNTMLIEFIRNGCASMSNVDEIKCIHDWCLKPWEVKFRHIQRDASKVADYIAKADGSVMDQLIIFYNLLNYARDFLEEDIR</sequence>
<evidence type="ECO:0000313" key="3">
    <source>
        <dbReference type="Proteomes" id="UP000593576"/>
    </source>
</evidence>
<dbReference type="SUPFAM" id="SSF53098">
    <property type="entry name" value="Ribonuclease H-like"/>
    <property type="match status" value="1"/>
</dbReference>
<protein>
    <recommendedName>
        <fullName evidence="1">RNase H type-1 domain-containing protein</fullName>
    </recommendedName>
</protein>
<reference evidence="2 3" key="1">
    <citation type="journal article" date="2019" name="Genome Biol. Evol.">
        <title>Insights into the evolution of the New World diploid cottons (Gossypium, subgenus Houzingenia) based on genome sequencing.</title>
        <authorList>
            <person name="Grover C.E."/>
            <person name="Arick M.A. 2nd"/>
            <person name="Thrash A."/>
            <person name="Conover J.L."/>
            <person name="Sanders W.S."/>
            <person name="Peterson D.G."/>
            <person name="Frelichowski J.E."/>
            <person name="Scheffler J.A."/>
            <person name="Scheffler B.E."/>
            <person name="Wendel J.F."/>
        </authorList>
    </citation>
    <scope>NUCLEOTIDE SEQUENCE [LARGE SCALE GENOMIC DNA]</scope>
    <source>
        <strain evidence="2">1</strain>
        <tissue evidence="2">Leaf</tissue>
    </source>
</reference>
<dbReference type="InterPro" id="IPR002156">
    <property type="entry name" value="RNaseH_domain"/>
</dbReference>
<evidence type="ECO:0000259" key="1">
    <source>
        <dbReference type="Pfam" id="PF13456"/>
    </source>
</evidence>
<organism evidence="2 3">
    <name type="scientific">Gossypium schwendimanii</name>
    <name type="common">Cotton</name>
    <dbReference type="NCBI Taxonomy" id="34291"/>
    <lineage>
        <taxon>Eukaryota</taxon>
        <taxon>Viridiplantae</taxon>
        <taxon>Streptophyta</taxon>
        <taxon>Embryophyta</taxon>
        <taxon>Tracheophyta</taxon>
        <taxon>Spermatophyta</taxon>
        <taxon>Magnoliopsida</taxon>
        <taxon>eudicotyledons</taxon>
        <taxon>Gunneridae</taxon>
        <taxon>Pentapetalae</taxon>
        <taxon>rosids</taxon>
        <taxon>malvids</taxon>
        <taxon>Malvales</taxon>
        <taxon>Malvaceae</taxon>
        <taxon>Malvoideae</taxon>
        <taxon>Gossypium</taxon>
    </lineage>
</organism>
<dbReference type="InterPro" id="IPR053151">
    <property type="entry name" value="RNase_H-like"/>
</dbReference>
<gene>
    <name evidence="2" type="ORF">Goshw_021724</name>
</gene>
<keyword evidence="3" id="KW-1185">Reference proteome</keyword>
<dbReference type="PANTHER" id="PTHR47723">
    <property type="entry name" value="OS05G0353850 PROTEIN"/>
    <property type="match status" value="1"/>
</dbReference>
<comment type="caution">
    <text evidence="2">The sequence shown here is derived from an EMBL/GenBank/DDBJ whole genome shotgun (WGS) entry which is preliminary data.</text>
</comment>
<dbReference type="EMBL" id="JABFAF010000005">
    <property type="protein sequence ID" value="MBA0855972.1"/>
    <property type="molecule type" value="Genomic_DNA"/>
</dbReference>
<dbReference type="OrthoDB" id="980456at2759"/>
<evidence type="ECO:0000313" key="2">
    <source>
        <dbReference type="EMBL" id="MBA0855972.1"/>
    </source>
</evidence>
<dbReference type="InterPro" id="IPR044730">
    <property type="entry name" value="RNase_H-like_dom_plant"/>
</dbReference>
<feature type="domain" description="RNase H type-1" evidence="1">
    <location>
        <begin position="24"/>
        <end position="141"/>
    </location>
</feature>
<dbReference type="InterPro" id="IPR012337">
    <property type="entry name" value="RNaseH-like_sf"/>
</dbReference>
<dbReference type="CDD" id="cd06222">
    <property type="entry name" value="RNase_H_like"/>
    <property type="match status" value="1"/>
</dbReference>
<accession>A0A7J9LB10</accession>
<name>A0A7J9LB10_GOSSC</name>
<dbReference type="Proteomes" id="UP000593576">
    <property type="component" value="Unassembled WGS sequence"/>
</dbReference>
<dbReference type="AlphaFoldDB" id="A0A7J9LB10"/>
<proteinExistence type="predicted"/>
<dbReference type="Gene3D" id="3.30.420.10">
    <property type="entry name" value="Ribonuclease H-like superfamily/Ribonuclease H"/>
    <property type="match status" value="1"/>
</dbReference>
<dbReference type="Pfam" id="PF13456">
    <property type="entry name" value="RVT_3"/>
    <property type="match status" value="1"/>
</dbReference>
<dbReference type="InterPro" id="IPR036397">
    <property type="entry name" value="RNaseH_sf"/>
</dbReference>
<dbReference type="GO" id="GO:0003676">
    <property type="term" value="F:nucleic acid binding"/>
    <property type="evidence" value="ECO:0007669"/>
    <property type="project" value="InterPro"/>
</dbReference>
<dbReference type="PANTHER" id="PTHR47723:SF24">
    <property type="entry name" value="RNASE H TYPE-1 DOMAIN-CONTAINING PROTEIN"/>
    <property type="match status" value="1"/>
</dbReference>